<organism evidence="5 6">
    <name type="scientific">Verruconis gallopava</name>
    <dbReference type="NCBI Taxonomy" id="253628"/>
    <lineage>
        <taxon>Eukaryota</taxon>
        <taxon>Fungi</taxon>
        <taxon>Dikarya</taxon>
        <taxon>Ascomycota</taxon>
        <taxon>Pezizomycotina</taxon>
        <taxon>Dothideomycetes</taxon>
        <taxon>Pleosporomycetidae</taxon>
        <taxon>Venturiales</taxon>
        <taxon>Sympoventuriaceae</taxon>
        <taxon>Verruconis</taxon>
    </lineage>
</organism>
<accession>A0A0D2AXP0</accession>
<feature type="compositionally biased region" description="Acidic residues" evidence="2">
    <location>
        <begin position="267"/>
        <end position="276"/>
    </location>
</feature>
<dbReference type="VEuPathDB" id="FungiDB:PV09_04773"/>
<dbReference type="Pfam" id="PF24244">
    <property type="entry name" value="Iec3-like_M"/>
    <property type="match status" value="1"/>
</dbReference>
<feature type="region of interest" description="Disordered" evidence="2">
    <location>
        <begin position="222"/>
        <end position="339"/>
    </location>
</feature>
<sequence length="339" mass="37084">MSLENLMNPKPATPPDAQKFDDVLKDQKIPLRSWRKKYRKMKLNFDKVMDESNTLFRDCHKLEAQAKRLQEENDQHLETLLHLNETARMYPRYDLGDPHEDVVAVPSADAVPPLDPDTPRSLAMLLNVPHTTPSSAPPSTWPSDMTGDAPPGYLTTAYEEEYVTNLDAQLGVADSLDDGWRLPQLPRSRILPPEKELLNANPMSVLSWLRRYHPETFIQEKEAAAEKAGKGKGGASASGGTSGGKRSSLATITSMANDKGTPNPRDDADDADDDWVAEERTSGRGKRSKDDEAYRPKGGSSRPTKRKRDEGEKSGRNKRVKGGAAAAAAAAAAASSTPG</sequence>
<dbReference type="EMBL" id="KN847542">
    <property type="protein sequence ID" value="KIW03934.1"/>
    <property type="molecule type" value="Genomic_DNA"/>
</dbReference>
<dbReference type="OrthoDB" id="4095124at2759"/>
<dbReference type="Pfam" id="PF14612">
    <property type="entry name" value="Ino80_Iec3"/>
    <property type="match status" value="1"/>
</dbReference>
<dbReference type="InParanoid" id="A0A0D2AXP0"/>
<evidence type="ECO:0008006" key="7">
    <source>
        <dbReference type="Google" id="ProtNLM"/>
    </source>
</evidence>
<dbReference type="STRING" id="253628.A0A0D2AXP0"/>
<dbReference type="HOGENOM" id="CLU_038623_0_0_1"/>
<evidence type="ECO:0000256" key="2">
    <source>
        <dbReference type="SAM" id="MobiDB-lite"/>
    </source>
</evidence>
<dbReference type="InterPro" id="IPR055449">
    <property type="entry name" value="Iec3-like_M"/>
</dbReference>
<evidence type="ECO:0000313" key="5">
    <source>
        <dbReference type="EMBL" id="KIW03934.1"/>
    </source>
</evidence>
<keyword evidence="6" id="KW-1185">Reference proteome</keyword>
<feature type="domain" description="INO80 complex subunit 3 N-terminal" evidence="3">
    <location>
        <begin position="32"/>
        <end position="95"/>
    </location>
</feature>
<dbReference type="GO" id="GO:0031011">
    <property type="term" value="C:Ino80 complex"/>
    <property type="evidence" value="ECO:0007669"/>
    <property type="project" value="InterPro"/>
</dbReference>
<dbReference type="RefSeq" id="XP_016213803.1">
    <property type="nucleotide sequence ID" value="XM_016358185.1"/>
</dbReference>
<evidence type="ECO:0000259" key="4">
    <source>
        <dbReference type="Pfam" id="PF24244"/>
    </source>
</evidence>
<dbReference type="InterPro" id="IPR032742">
    <property type="entry name" value="Iec3_N"/>
</dbReference>
<reference evidence="5 6" key="1">
    <citation type="submission" date="2015-01" db="EMBL/GenBank/DDBJ databases">
        <title>The Genome Sequence of Ochroconis gallopava CBS43764.</title>
        <authorList>
            <consortium name="The Broad Institute Genomics Platform"/>
            <person name="Cuomo C."/>
            <person name="de Hoog S."/>
            <person name="Gorbushina A."/>
            <person name="Stielow B."/>
            <person name="Teixiera M."/>
            <person name="Abouelleil A."/>
            <person name="Chapman S.B."/>
            <person name="Priest M."/>
            <person name="Young S.K."/>
            <person name="Wortman J."/>
            <person name="Nusbaum C."/>
            <person name="Birren B."/>
        </authorList>
    </citation>
    <scope>NUCLEOTIDE SEQUENCE [LARGE SCALE GENOMIC DNA]</scope>
    <source>
        <strain evidence="5 6">CBS 43764</strain>
    </source>
</reference>
<feature type="compositionally biased region" description="Low complexity" evidence="2">
    <location>
        <begin position="324"/>
        <end position="339"/>
    </location>
</feature>
<dbReference type="GO" id="GO:0006338">
    <property type="term" value="P:chromatin remodeling"/>
    <property type="evidence" value="ECO:0007669"/>
    <property type="project" value="InterPro"/>
</dbReference>
<gene>
    <name evidence="5" type="ORF">PV09_04773</name>
</gene>
<evidence type="ECO:0000256" key="1">
    <source>
        <dbReference type="SAM" id="Coils"/>
    </source>
</evidence>
<feature type="compositionally biased region" description="Gly residues" evidence="2">
    <location>
        <begin position="231"/>
        <end position="243"/>
    </location>
</feature>
<keyword evidence="1" id="KW-0175">Coiled coil</keyword>
<proteinExistence type="predicted"/>
<feature type="compositionally biased region" description="Basic and acidic residues" evidence="2">
    <location>
        <begin position="277"/>
        <end position="295"/>
    </location>
</feature>
<feature type="coiled-coil region" evidence="1">
    <location>
        <begin position="52"/>
        <end position="86"/>
    </location>
</feature>
<evidence type="ECO:0000313" key="6">
    <source>
        <dbReference type="Proteomes" id="UP000053259"/>
    </source>
</evidence>
<name>A0A0D2AXP0_9PEZI</name>
<feature type="domain" description="INO80 complex subunit 3-like middle region" evidence="4">
    <location>
        <begin position="121"/>
        <end position="222"/>
    </location>
</feature>
<dbReference type="AlphaFoldDB" id="A0A0D2AXP0"/>
<dbReference type="Proteomes" id="UP000053259">
    <property type="component" value="Unassembled WGS sequence"/>
</dbReference>
<evidence type="ECO:0000259" key="3">
    <source>
        <dbReference type="Pfam" id="PF14612"/>
    </source>
</evidence>
<dbReference type="GeneID" id="27312746"/>
<protein>
    <recommendedName>
        <fullName evidence="7">IEC3 subunit of the Ino80 complex, chromatin re-modelling-domain-containing protein</fullName>
    </recommendedName>
</protein>